<feature type="transmembrane region" description="Helical" evidence="1">
    <location>
        <begin position="91"/>
        <end position="113"/>
    </location>
</feature>
<evidence type="ECO:0000313" key="3">
    <source>
        <dbReference type="Proteomes" id="UP001596456"/>
    </source>
</evidence>
<evidence type="ECO:0000256" key="1">
    <source>
        <dbReference type="SAM" id="Phobius"/>
    </source>
</evidence>
<keyword evidence="3" id="KW-1185">Reference proteome</keyword>
<keyword evidence="1" id="KW-0472">Membrane</keyword>
<gene>
    <name evidence="2" type="ORF">ACFQPS_12065</name>
</gene>
<proteinExistence type="predicted"/>
<dbReference type="Proteomes" id="UP001596456">
    <property type="component" value="Unassembled WGS sequence"/>
</dbReference>
<keyword evidence="1" id="KW-0812">Transmembrane</keyword>
<organism evidence="2 3">
    <name type="scientific">Rhodocista pekingensis</name>
    <dbReference type="NCBI Taxonomy" id="201185"/>
    <lineage>
        <taxon>Bacteria</taxon>
        <taxon>Pseudomonadati</taxon>
        <taxon>Pseudomonadota</taxon>
        <taxon>Alphaproteobacteria</taxon>
        <taxon>Rhodospirillales</taxon>
        <taxon>Azospirillaceae</taxon>
        <taxon>Rhodocista</taxon>
    </lineage>
</organism>
<comment type="caution">
    <text evidence="2">The sequence shown here is derived from an EMBL/GenBank/DDBJ whole genome shotgun (WGS) entry which is preliminary data.</text>
</comment>
<protein>
    <recommendedName>
        <fullName evidence="4">PhnA-like protein</fullName>
    </recommendedName>
</protein>
<feature type="transmembrane region" description="Helical" evidence="1">
    <location>
        <begin position="271"/>
        <end position="292"/>
    </location>
</feature>
<evidence type="ECO:0008006" key="4">
    <source>
        <dbReference type="Google" id="ProtNLM"/>
    </source>
</evidence>
<name>A0ABW2KV32_9PROT</name>
<feature type="transmembrane region" description="Helical" evidence="1">
    <location>
        <begin position="45"/>
        <end position="71"/>
    </location>
</feature>
<evidence type="ECO:0000313" key="2">
    <source>
        <dbReference type="EMBL" id="MFC7333899.1"/>
    </source>
</evidence>
<dbReference type="EMBL" id="JBHTCM010000010">
    <property type="protein sequence ID" value="MFC7333899.1"/>
    <property type="molecule type" value="Genomic_DNA"/>
</dbReference>
<dbReference type="RefSeq" id="WP_377359276.1">
    <property type="nucleotide sequence ID" value="NZ_JBHTCM010000010.1"/>
</dbReference>
<accession>A0ABW2KV32</accession>
<feature type="transmembrane region" description="Helical" evidence="1">
    <location>
        <begin position="125"/>
        <end position="147"/>
    </location>
</feature>
<sequence length="304" mass="30248">MDRVDTHGTAVLTDRGTGAAVGTGALGGTGVEVVPPTRRISWGAVFAGVVLGLAVNLLLNLLGIGIGLTTIDPAQADGSPAAGSLGIGAAIWWVLAMLASTFLGGYTAAHLAGTRQRGDGILHGLVAWAFLLLLTFYLVTSAVGGLVGGAFSTLAGSVQGASGAVQQAAEGSDIGAGQITRQADSLVARVAPDATPDQVAQARREIIALAPDFLRGGQQADEARRQATEILAGIAGVPAEQIRDEVDEALQTAETEARQAAEATTDAASSAAIWGFIALALGAAAAAAGGAAGTRRSITGRPTP</sequence>
<keyword evidence="1" id="KW-1133">Transmembrane helix</keyword>
<reference evidence="3" key="1">
    <citation type="journal article" date="2019" name="Int. J. Syst. Evol. Microbiol.">
        <title>The Global Catalogue of Microorganisms (GCM) 10K type strain sequencing project: providing services to taxonomists for standard genome sequencing and annotation.</title>
        <authorList>
            <consortium name="The Broad Institute Genomics Platform"/>
            <consortium name="The Broad Institute Genome Sequencing Center for Infectious Disease"/>
            <person name="Wu L."/>
            <person name="Ma J."/>
        </authorList>
    </citation>
    <scope>NUCLEOTIDE SEQUENCE [LARGE SCALE GENOMIC DNA]</scope>
    <source>
        <strain evidence="3">CGMCC 1.16275</strain>
    </source>
</reference>